<name>A0A9D1JRC6_9FIRM</name>
<reference evidence="2" key="2">
    <citation type="journal article" date="2021" name="PeerJ">
        <title>Extensive microbial diversity within the chicken gut microbiome revealed by metagenomics and culture.</title>
        <authorList>
            <person name="Gilroy R."/>
            <person name="Ravi A."/>
            <person name="Getino M."/>
            <person name="Pursley I."/>
            <person name="Horton D.L."/>
            <person name="Alikhan N.F."/>
            <person name="Baker D."/>
            <person name="Gharbi K."/>
            <person name="Hall N."/>
            <person name="Watson M."/>
            <person name="Adriaenssens E.M."/>
            <person name="Foster-Nyarko E."/>
            <person name="Jarju S."/>
            <person name="Secka A."/>
            <person name="Antonio M."/>
            <person name="Oren A."/>
            <person name="Chaudhuri R.R."/>
            <person name="La Ragione R."/>
            <person name="Hildebrand F."/>
            <person name="Pallen M.J."/>
        </authorList>
    </citation>
    <scope>NUCLEOTIDE SEQUENCE</scope>
    <source>
        <strain evidence="2">CHK178-757</strain>
    </source>
</reference>
<dbReference type="Pfam" id="PF06949">
    <property type="entry name" value="DUF1292"/>
    <property type="match status" value="1"/>
</dbReference>
<evidence type="ECO:0000313" key="3">
    <source>
        <dbReference type="Proteomes" id="UP000823927"/>
    </source>
</evidence>
<dbReference type="InterPro" id="IPR009711">
    <property type="entry name" value="UPF0473"/>
</dbReference>
<proteinExistence type="predicted"/>
<dbReference type="EMBL" id="DVIT01000031">
    <property type="protein sequence ID" value="HIS47639.1"/>
    <property type="molecule type" value="Genomic_DNA"/>
</dbReference>
<reference evidence="2" key="1">
    <citation type="submission" date="2020-10" db="EMBL/GenBank/DDBJ databases">
        <authorList>
            <person name="Gilroy R."/>
        </authorList>
    </citation>
    <scope>NUCLEOTIDE SEQUENCE</scope>
    <source>
        <strain evidence="2">CHK178-757</strain>
    </source>
</reference>
<comment type="caution">
    <text evidence="2">The sequence shown here is derived from an EMBL/GenBank/DDBJ whole genome shotgun (WGS) entry which is preliminary data.</text>
</comment>
<evidence type="ECO:0000256" key="1">
    <source>
        <dbReference type="SAM" id="MobiDB-lite"/>
    </source>
</evidence>
<sequence>MSEDTRGKGTAQESEDDEEATVTLTLDDGSELECAVLSIFPAGENQYIALIPLDQEDSDEGEVYLYRFQEFENGEIQLDNIIDDEEYELVSDAFDELLDSEEFDEMFDDED</sequence>
<evidence type="ECO:0000313" key="2">
    <source>
        <dbReference type="EMBL" id="HIS47639.1"/>
    </source>
</evidence>
<dbReference type="AlphaFoldDB" id="A0A9D1JRC6"/>
<protein>
    <submittedName>
        <fullName evidence="2">DUF1292 domain-containing protein</fullName>
    </submittedName>
</protein>
<feature type="region of interest" description="Disordered" evidence="1">
    <location>
        <begin position="1"/>
        <end position="22"/>
    </location>
</feature>
<gene>
    <name evidence="2" type="ORF">IAB46_08820</name>
</gene>
<dbReference type="Proteomes" id="UP000823927">
    <property type="component" value="Unassembled WGS sequence"/>
</dbReference>
<organism evidence="2 3">
    <name type="scientific">Candidatus Scybalocola faecigallinarum</name>
    <dbReference type="NCBI Taxonomy" id="2840941"/>
    <lineage>
        <taxon>Bacteria</taxon>
        <taxon>Bacillati</taxon>
        <taxon>Bacillota</taxon>
        <taxon>Clostridia</taxon>
        <taxon>Lachnospirales</taxon>
        <taxon>Lachnospiraceae</taxon>
        <taxon>Lachnospiraceae incertae sedis</taxon>
        <taxon>Candidatus Scybalocola (ex Gilroy et al. 2021)</taxon>
    </lineage>
</organism>
<accession>A0A9D1JRC6</accession>